<gene>
    <name evidence="13" type="ORF">GGQ22_08800</name>
</gene>
<dbReference type="SUPFAM" id="SSF55874">
    <property type="entry name" value="ATPase domain of HSP90 chaperone/DNA topoisomerase II/histidine kinase"/>
    <property type="match status" value="1"/>
</dbReference>
<dbReference type="GO" id="GO:0000155">
    <property type="term" value="F:phosphorelay sensor kinase activity"/>
    <property type="evidence" value="ECO:0007669"/>
    <property type="project" value="InterPro"/>
</dbReference>
<accession>A0A6I3JAQ0</accession>
<dbReference type="RefSeq" id="WP_154614826.1">
    <property type="nucleotide sequence ID" value="NZ_CP053660.1"/>
</dbReference>
<dbReference type="PANTHER" id="PTHR24421">
    <property type="entry name" value="NITRATE/NITRITE SENSOR PROTEIN NARX-RELATED"/>
    <property type="match status" value="1"/>
</dbReference>
<dbReference type="GO" id="GO:0016020">
    <property type="term" value="C:membrane"/>
    <property type="evidence" value="ECO:0007669"/>
    <property type="project" value="InterPro"/>
</dbReference>
<evidence type="ECO:0000259" key="12">
    <source>
        <dbReference type="Pfam" id="PF07730"/>
    </source>
</evidence>
<evidence type="ECO:0000256" key="10">
    <source>
        <dbReference type="SAM" id="Phobius"/>
    </source>
</evidence>
<proteinExistence type="predicted"/>
<feature type="domain" description="Histidine kinase/HSP90-like ATPase" evidence="11">
    <location>
        <begin position="332"/>
        <end position="426"/>
    </location>
</feature>
<keyword evidence="5" id="KW-0547">Nucleotide-binding</keyword>
<dbReference type="Gene3D" id="3.30.565.10">
    <property type="entry name" value="Histidine kinase-like ATPase, C-terminal domain"/>
    <property type="match status" value="1"/>
</dbReference>
<keyword evidence="4" id="KW-0808">Transferase</keyword>
<keyword evidence="3" id="KW-0597">Phosphoprotein</keyword>
<dbReference type="GO" id="GO:0005524">
    <property type="term" value="F:ATP binding"/>
    <property type="evidence" value="ECO:0007669"/>
    <property type="project" value="UniProtKB-KW"/>
</dbReference>
<feature type="transmembrane region" description="Helical" evidence="10">
    <location>
        <begin position="51"/>
        <end position="69"/>
    </location>
</feature>
<name>A0A6I3JAQ0_9ACTN</name>
<evidence type="ECO:0000256" key="1">
    <source>
        <dbReference type="ARBA" id="ARBA00000085"/>
    </source>
</evidence>
<dbReference type="PANTHER" id="PTHR24421:SF10">
    <property type="entry name" value="NITRATE_NITRITE SENSOR PROTEIN NARQ"/>
    <property type="match status" value="1"/>
</dbReference>
<feature type="region of interest" description="Disordered" evidence="9">
    <location>
        <begin position="369"/>
        <end position="391"/>
    </location>
</feature>
<evidence type="ECO:0000256" key="3">
    <source>
        <dbReference type="ARBA" id="ARBA00022553"/>
    </source>
</evidence>
<evidence type="ECO:0000313" key="13">
    <source>
        <dbReference type="EMBL" id="MTB95185.1"/>
    </source>
</evidence>
<dbReference type="Pfam" id="PF07730">
    <property type="entry name" value="HisKA_3"/>
    <property type="match status" value="1"/>
</dbReference>
<evidence type="ECO:0000256" key="6">
    <source>
        <dbReference type="ARBA" id="ARBA00022777"/>
    </source>
</evidence>
<keyword evidence="14" id="KW-1185">Reference proteome</keyword>
<feature type="transmembrane region" description="Helical" evidence="10">
    <location>
        <begin position="98"/>
        <end position="114"/>
    </location>
</feature>
<sequence length="441" mass="44634">MSQLEHARHGRPGRAAAAVAVGCATAALLALLLAGVAEESTASAPAAGTTAWWATAVVLLAQCSALLRVWSRPRTVLVVVALAAPLVALVGGEDATSTTSLAIVTAVAIAVVSARTDRPVAALTPTLAVVAAAMVAGGAVAATGSGTPPGEALLAAVAQAVGTLGLVLLAASWVRATRETRRAVSARREAQAREQDALLAAAVARERTDMARELHDIAAHHLSGIAVLAGAVERQIDTDPDGAKQAVRLVRRQSTTVLRDLRSLVGLLREHDPAAATRPETLRGVRDLVAQVAATGVDVDLAVLEADDGADGGAGDGAGDPGRDVGPLAQLAAYRAVQEALANAARHAPGARCHVTVDARPAESVVVTVRNEPPPRPPAGPADGPGDGGGFGLIGMRERAQLTNAALETGPTDDGGWAVTMRLPKEPQGPQDPQEKEAGTP</sequence>
<feature type="region of interest" description="Disordered" evidence="9">
    <location>
        <begin position="405"/>
        <end position="441"/>
    </location>
</feature>
<evidence type="ECO:0000256" key="5">
    <source>
        <dbReference type="ARBA" id="ARBA00022741"/>
    </source>
</evidence>
<keyword evidence="10" id="KW-0812">Transmembrane</keyword>
<evidence type="ECO:0000256" key="4">
    <source>
        <dbReference type="ARBA" id="ARBA00022679"/>
    </source>
</evidence>
<keyword evidence="10" id="KW-0472">Membrane</keyword>
<organism evidence="13 14">
    <name type="scientific">Nocardioides marmotae</name>
    <dbReference type="NCBI Taxonomy" id="2663857"/>
    <lineage>
        <taxon>Bacteria</taxon>
        <taxon>Bacillati</taxon>
        <taxon>Actinomycetota</taxon>
        <taxon>Actinomycetes</taxon>
        <taxon>Propionibacteriales</taxon>
        <taxon>Nocardioidaceae</taxon>
        <taxon>Nocardioides</taxon>
    </lineage>
</organism>
<feature type="transmembrane region" description="Helical" evidence="10">
    <location>
        <begin position="126"/>
        <end position="146"/>
    </location>
</feature>
<evidence type="ECO:0000259" key="11">
    <source>
        <dbReference type="Pfam" id="PF02518"/>
    </source>
</evidence>
<feature type="transmembrane region" description="Helical" evidence="10">
    <location>
        <begin position="152"/>
        <end position="174"/>
    </location>
</feature>
<dbReference type="InterPro" id="IPR003594">
    <property type="entry name" value="HATPase_dom"/>
</dbReference>
<reference evidence="13 14" key="1">
    <citation type="submission" date="2019-10" db="EMBL/GenBank/DDBJ databases">
        <title>Nocardioides novel species isolated from the excrement of Marmot.</title>
        <authorList>
            <person name="Zhang G."/>
        </authorList>
    </citation>
    <scope>NUCLEOTIDE SEQUENCE [LARGE SCALE GENOMIC DNA]</scope>
    <source>
        <strain evidence="14">zg-579</strain>
    </source>
</reference>
<keyword evidence="7" id="KW-0067">ATP-binding</keyword>
<feature type="transmembrane region" description="Helical" evidence="10">
    <location>
        <begin position="76"/>
        <end position="92"/>
    </location>
</feature>
<dbReference type="Proteomes" id="UP000433406">
    <property type="component" value="Unassembled WGS sequence"/>
</dbReference>
<dbReference type="CDD" id="cd16917">
    <property type="entry name" value="HATPase_UhpB-NarQ-NarX-like"/>
    <property type="match status" value="1"/>
</dbReference>
<dbReference type="Pfam" id="PF02518">
    <property type="entry name" value="HATPase_c"/>
    <property type="match status" value="1"/>
</dbReference>
<comment type="caution">
    <text evidence="13">The sequence shown here is derived from an EMBL/GenBank/DDBJ whole genome shotgun (WGS) entry which is preliminary data.</text>
</comment>
<evidence type="ECO:0000256" key="8">
    <source>
        <dbReference type="ARBA" id="ARBA00023012"/>
    </source>
</evidence>
<keyword evidence="6 13" id="KW-0418">Kinase</keyword>
<feature type="domain" description="Signal transduction histidine kinase subgroup 3 dimerisation and phosphoacceptor" evidence="12">
    <location>
        <begin position="206"/>
        <end position="271"/>
    </location>
</feature>
<keyword evidence="8" id="KW-0902">Two-component regulatory system</keyword>
<keyword evidence="10" id="KW-1133">Transmembrane helix</keyword>
<dbReference type="GO" id="GO:0046983">
    <property type="term" value="F:protein dimerization activity"/>
    <property type="evidence" value="ECO:0007669"/>
    <property type="project" value="InterPro"/>
</dbReference>
<dbReference type="EC" id="2.7.13.3" evidence="2"/>
<evidence type="ECO:0000313" key="14">
    <source>
        <dbReference type="Proteomes" id="UP000433406"/>
    </source>
</evidence>
<dbReference type="Gene3D" id="1.20.5.1930">
    <property type="match status" value="1"/>
</dbReference>
<comment type="catalytic activity">
    <reaction evidence="1">
        <text>ATP + protein L-histidine = ADP + protein N-phospho-L-histidine.</text>
        <dbReference type="EC" id="2.7.13.3"/>
    </reaction>
</comment>
<evidence type="ECO:0000256" key="9">
    <source>
        <dbReference type="SAM" id="MobiDB-lite"/>
    </source>
</evidence>
<dbReference type="InterPro" id="IPR036890">
    <property type="entry name" value="HATPase_C_sf"/>
</dbReference>
<evidence type="ECO:0000256" key="2">
    <source>
        <dbReference type="ARBA" id="ARBA00012438"/>
    </source>
</evidence>
<protein>
    <recommendedName>
        <fullName evidence="2">histidine kinase</fullName>
        <ecNumber evidence="2">2.7.13.3</ecNumber>
    </recommendedName>
</protein>
<dbReference type="EMBL" id="WLCI01000008">
    <property type="protein sequence ID" value="MTB95185.1"/>
    <property type="molecule type" value="Genomic_DNA"/>
</dbReference>
<dbReference type="InterPro" id="IPR050482">
    <property type="entry name" value="Sensor_HK_TwoCompSys"/>
</dbReference>
<evidence type="ECO:0000256" key="7">
    <source>
        <dbReference type="ARBA" id="ARBA00022840"/>
    </source>
</evidence>
<dbReference type="InterPro" id="IPR011712">
    <property type="entry name" value="Sig_transdc_His_kin_sub3_dim/P"/>
</dbReference>
<dbReference type="AlphaFoldDB" id="A0A6I3JAQ0"/>